<reference evidence="2" key="1">
    <citation type="submission" date="2020-11" db="EMBL/GenBank/DDBJ databases">
        <title>Adaptations for nitrogen fixation in a non-lichenized fungal sporocarp promotes dispersal by wood-feeding termites.</title>
        <authorList>
            <consortium name="DOE Joint Genome Institute"/>
            <person name="Koch R.A."/>
            <person name="Yoon G."/>
            <person name="Arayal U."/>
            <person name="Lail K."/>
            <person name="Amirebrahimi M."/>
            <person name="Labutti K."/>
            <person name="Lipzen A."/>
            <person name="Riley R."/>
            <person name="Barry K."/>
            <person name="Henrissat B."/>
            <person name="Grigoriev I.V."/>
            <person name="Herr J.R."/>
            <person name="Aime M.C."/>
        </authorList>
    </citation>
    <scope>NUCLEOTIDE SEQUENCE</scope>
    <source>
        <strain evidence="2">MCA 3950</strain>
    </source>
</reference>
<proteinExistence type="predicted"/>
<accession>A0A9P7VIU1</accession>
<organism evidence="2 3">
    <name type="scientific">Guyanagaster necrorhizus</name>
    <dbReference type="NCBI Taxonomy" id="856835"/>
    <lineage>
        <taxon>Eukaryota</taxon>
        <taxon>Fungi</taxon>
        <taxon>Dikarya</taxon>
        <taxon>Basidiomycota</taxon>
        <taxon>Agaricomycotina</taxon>
        <taxon>Agaricomycetes</taxon>
        <taxon>Agaricomycetidae</taxon>
        <taxon>Agaricales</taxon>
        <taxon>Marasmiineae</taxon>
        <taxon>Physalacriaceae</taxon>
        <taxon>Guyanagaster</taxon>
    </lineage>
</organism>
<protein>
    <submittedName>
        <fullName evidence="2">Uncharacterized protein</fullName>
    </submittedName>
</protein>
<dbReference type="GeneID" id="66100098"/>
<feature type="compositionally biased region" description="Low complexity" evidence="1">
    <location>
        <begin position="40"/>
        <end position="49"/>
    </location>
</feature>
<dbReference type="Proteomes" id="UP000812287">
    <property type="component" value="Unassembled WGS sequence"/>
</dbReference>
<evidence type="ECO:0000256" key="1">
    <source>
        <dbReference type="SAM" id="MobiDB-lite"/>
    </source>
</evidence>
<name>A0A9P7VIU1_9AGAR</name>
<dbReference type="EMBL" id="MU250560">
    <property type="protein sequence ID" value="KAG7441368.1"/>
    <property type="molecule type" value="Genomic_DNA"/>
</dbReference>
<gene>
    <name evidence="2" type="ORF">BT62DRAFT_1011613</name>
</gene>
<evidence type="ECO:0000313" key="3">
    <source>
        <dbReference type="Proteomes" id="UP000812287"/>
    </source>
</evidence>
<sequence>MTFPPPYRKSSDRVQVAVNPSPLELERASPTGFVQKPKQSSGPASSGPISPIPPVILFLKPCHERAPTDPSFVIEIQAGIPSTPIRYVPSTITFRDLQSLTSLDDVPNLNRAEELKDGAYIDSTAEAFNENPHASIFSGQEGIVESLRNLYHHC</sequence>
<evidence type="ECO:0000313" key="2">
    <source>
        <dbReference type="EMBL" id="KAG7441368.1"/>
    </source>
</evidence>
<dbReference type="RefSeq" id="XP_043034868.1">
    <property type="nucleotide sequence ID" value="XM_043177811.1"/>
</dbReference>
<comment type="caution">
    <text evidence="2">The sequence shown here is derived from an EMBL/GenBank/DDBJ whole genome shotgun (WGS) entry which is preliminary data.</text>
</comment>
<dbReference type="AlphaFoldDB" id="A0A9P7VIU1"/>
<feature type="region of interest" description="Disordered" evidence="1">
    <location>
        <begin position="20"/>
        <end position="49"/>
    </location>
</feature>
<keyword evidence="3" id="KW-1185">Reference proteome</keyword>